<dbReference type="InterPro" id="IPR005817">
    <property type="entry name" value="Wnt"/>
</dbReference>
<comment type="similarity">
    <text evidence="2 8">Belongs to the Wnt family.</text>
</comment>
<evidence type="ECO:0000256" key="2">
    <source>
        <dbReference type="ARBA" id="ARBA00005683"/>
    </source>
</evidence>
<comment type="caution">
    <text evidence="9">The sequence shown here is derived from an EMBL/GenBank/DDBJ whole genome shotgun (WGS) entry which is preliminary data.</text>
</comment>
<keyword evidence="4" id="KW-0964">Secreted</keyword>
<protein>
    <recommendedName>
        <fullName evidence="8">Protein Wnt</fullName>
    </recommendedName>
</protein>
<evidence type="ECO:0000313" key="10">
    <source>
        <dbReference type="Proteomes" id="UP001148838"/>
    </source>
</evidence>
<comment type="function">
    <text evidence="8">Ligand for members of the frizzled family of seven transmembrane receptors.</text>
</comment>
<evidence type="ECO:0000256" key="3">
    <source>
        <dbReference type="ARBA" id="ARBA00022473"/>
    </source>
</evidence>
<keyword evidence="6 8" id="KW-0879">Wnt signaling pathway</keyword>
<name>A0ABQ8SW72_PERAM</name>
<evidence type="ECO:0000256" key="4">
    <source>
        <dbReference type="ARBA" id="ARBA00022525"/>
    </source>
</evidence>
<evidence type="ECO:0000256" key="5">
    <source>
        <dbReference type="ARBA" id="ARBA00022530"/>
    </source>
</evidence>
<keyword evidence="7" id="KW-1015">Disulfide bond</keyword>
<proteinExistence type="inferred from homology"/>
<dbReference type="PANTHER" id="PTHR12027:SF81">
    <property type="entry name" value="WNT INHIBITOR OF DORSAL PROTEIN"/>
    <property type="match status" value="1"/>
</dbReference>
<dbReference type="EMBL" id="JAJSOF020000019">
    <property type="protein sequence ID" value="KAJ4438248.1"/>
    <property type="molecule type" value="Genomic_DNA"/>
</dbReference>
<sequence>MSSFSKIATNLRTWYDRAIRMDYGDGIWSNAAERVKLKMDTVSMRQLVFSRSSPDYCRERRSLGWPGTKGRMCSRTKEINTSLRERRSCKTLCRACGYRVAKKKKMFYAKDLGDKPHNTISVFEKSYSDLQKINKNLPNQKYELPTNLIYTDFKVLTIEEIYKYNLLTYYHRNIKKHKSNRHEYRTPRQKSTFPLIESKCHTTAALKHGASFDPRLYNKITNHFPNLKYF</sequence>
<reference evidence="9 10" key="1">
    <citation type="journal article" date="2022" name="Allergy">
        <title>Genome assembly and annotation of Periplaneta americana reveal a comprehensive cockroach allergen profile.</title>
        <authorList>
            <person name="Wang L."/>
            <person name="Xiong Q."/>
            <person name="Saelim N."/>
            <person name="Wang L."/>
            <person name="Nong W."/>
            <person name="Wan A.T."/>
            <person name="Shi M."/>
            <person name="Liu X."/>
            <person name="Cao Q."/>
            <person name="Hui J.H.L."/>
            <person name="Sookrung N."/>
            <person name="Leung T.F."/>
            <person name="Tungtrongchitr A."/>
            <person name="Tsui S.K.W."/>
        </authorList>
    </citation>
    <scope>NUCLEOTIDE SEQUENCE [LARGE SCALE GENOMIC DNA]</scope>
    <source>
        <strain evidence="9">PWHHKU_190912</strain>
    </source>
</reference>
<evidence type="ECO:0000256" key="1">
    <source>
        <dbReference type="ARBA" id="ARBA00004498"/>
    </source>
</evidence>
<organism evidence="9 10">
    <name type="scientific">Periplaneta americana</name>
    <name type="common">American cockroach</name>
    <name type="synonym">Blatta americana</name>
    <dbReference type="NCBI Taxonomy" id="6978"/>
    <lineage>
        <taxon>Eukaryota</taxon>
        <taxon>Metazoa</taxon>
        <taxon>Ecdysozoa</taxon>
        <taxon>Arthropoda</taxon>
        <taxon>Hexapoda</taxon>
        <taxon>Insecta</taxon>
        <taxon>Pterygota</taxon>
        <taxon>Neoptera</taxon>
        <taxon>Polyneoptera</taxon>
        <taxon>Dictyoptera</taxon>
        <taxon>Blattodea</taxon>
        <taxon>Blattoidea</taxon>
        <taxon>Blattidae</taxon>
        <taxon>Blattinae</taxon>
        <taxon>Periplaneta</taxon>
    </lineage>
</organism>
<evidence type="ECO:0000256" key="7">
    <source>
        <dbReference type="ARBA" id="ARBA00023157"/>
    </source>
</evidence>
<dbReference type="Proteomes" id="UP001148838">
    <property type="component" value="Unassembled WGS sequence"/>
</dbReference>
<comment type="subcellular location">
    <subcellularLocation>
        <location evidence="1 8">Secreted</location>
        <location evidence="1 8">Extracellular space</location>
        <location evidence="1 8">Extracellular matrix</location>
    </subcellularLocation>
</comment>
<accession>A0ABQ8SW72</accession>
<evidence type="ECO:0000313" key="9">
    <source>
        <dbReference type="EMBL" id="KAJ4438248.1"/>
    </source>
</evidence>
<dbReference type="Pfam" id="PF00110">
    <property type="entry name" value="wnt"/>
    <property type="match status" value="1"/>
</dbReference>
<dbReference type="PANTHER" id="PTHR12027">
    <property type="entry name" value="WNT RELATED"/>
    <property type="match status" value="1"/>
</dbReference>
<evidence type="ECO:0000256" key="8">
    <source>
        <dbReference type="RuleBase" id="RU003500"/>
    </source>
</evidence>
<keyword evidence="10" id="KW-1185">Reference proteome</keyword>
<evidence type="ECO:0000256" key="6">
    <source>
        <dbReference type="ARBA" id="ARBA00022687"/>
    </source>
</evidence>
<keyword evidence="3 8" id="KW-0217">Developmental protein</keyword>
<keyword evidence="5" id="KW-0272">Extracellular matrix</keyword>
<gene>
    <name evidence="9" type="ORF">ANN_14187</name>
</gene>